<feature type="compositionally biased region" description="Low complexity" evidence="1">
    <location>
        <begin position="43"/>
        <end position="60"/>
    </location>
</feature>
<dbReference type="AlphaFoldDB" id="A0AAV2FID3"/>
<reference evidence="2 3" key="1">
    <citation type="submission" date="2024-04" db="EMBL/GenBank/DDBJ databases">
        <authorList>
            <person name="Fracassetti M."/>
        </authorList>
    </citation>
    <scope>NUCLEOTIDE SEQUENCE [LARGE SCALE GENOMIC DNA]</scope>
</reference>
<name>A0AAV2FID3_9ROSI</name>
<dbReference type="EMBL" id="OZ034819">
    <property type="protein sequence ID" value="CAL1398056.1"/>
    <property type="molecule type" value="Genomic_DNA"/>
</dbReference>
<feature type="region of interest" description="Disordered" evidence="1">
    <location>
        <begin position="25"/>
        <end position="68"/>
    </location>
</feature>
<accession>A0AAV2FID3</accession>
<proteinExistence type="predicted"/>
<organism evidence="2 3">
    <name type="scientific">Linum trigynum</name>
    <dbReference type="NCBI Taxonomy" id="586398"/>
    <lineage>
        <taxon>Eukaryota</taxon>
        <taxon>Viridiplantae</taxon>
        <taxon>Streptophyta</taxon>
        <taxon>Embryophyta</taxon>
        <taxon>Tracheophyta</taxon>
        <taxon>Spermatophyta</taxon>
        <taxon>Magnoliopsida</taxon>
        <taxon>eudicotyledons</taxon>
        <taxon>Gunneridae</taxon>
        <taxon>Pentapetalae</taxon>
        <taxon>rosids</taxon>
        <taxon>fabids</taxon>
        <taxon>Malpighiales</taxon>
        <taxon>Linaceae</taxon>
        <taxon>Linum</taxon>
    </lineage>
</organism>
<evidence type="ECO:0000256" key="1">
    <source>
        <dbReference type="SAM" id="MobiDB-lite"/>
    </source>
</evidence>
<evidence type="ECO:0000313" key="3">
    <source>
        <dbReference type="Proteomes" id="UP001497516"/>
    </source>
</evidence>
<gene>
    <name evidence="2" type="ORF">LTRI10_LOCUS38310</name>
</gene>
<sequence length="68" mass="6580">MADDALTVSSGIAVVHYHVTAVHAPASNPTAPKSPSGGRSGGATPAATNALSSSTSSSSTRWCVGGRA</sequence>
<keyword evidence="3" id="KW-1185">Reference proteome</keyword>
<protein>
    <submittedName>
        <fullName evidence="2">Uncharacterized protein</fullName>
    </submittedName>
</protein>
<evidence type="ECO:0000313" key="2">
    <source>
        <dbReference type="EMBL" id="CAL1398056.1"/>
    </source>
</evidence>
<dbReference type="Proteomes" id="UP001497516">
    <property type="component" value="Chromosome 6"/>
</dbReference>